<proteinExistence type="predicted"/>
<organism evidence="3 4">
    <name type="scientific">Araneus ventricosus</name>
    <name type="common">Orbweaver spider</name>
    <name type="synonym">Epeira ventricosa</name>
    <dbReference type="NCBI Taxonomy" id="182803"/>
    <lineage>
        <taxon>Eukaryota</taxon>
        <taxon>Metazoa</taxon>
        <taxon>Ecdysozoa</taxon>
        <taxon>Arthropoda</taxon>
        <taxon>Chelicerata</taxon>
        <taxon>Arachnida</taxon>
        <taxon>Araneae</taxon>
        <taxon>Araneomorphae</taxon>
        <taxon>Entelegynae</taxon>
        <taxon>Araneoidea</taxon>
        <taxon>Araneidae</taxon>
        <taxon>Araneus</taxon>
    </lineage>
</organism>
<evidence type="ECO:0000256" key="1">
    <source>
        <dbReference type="SAM" id="MobiDB-lite"/>
    </source>
</evidence>
<protein>
    <submittedName>
        <fullName evidence="3">Uncharacterized protein</fullName>
    </submittedName>
</protein>
<evidence type="ECO:0000313" key="4">
    <source>
        <dbReference type="Proteomes" id="UP000499080"/>
    </source>
</evidence>
<feature type="region of interest" description="Disordered" evidence="1">
    <location>
        <begin position="1"/>
        <end position="26"/>
    </location>
</feature>
<reference evidence="3 4" key="1">
    <citation type="journal article" date="2019" name="Sci. Rep.">
        <title>Orb-weaving spider Araneus ventricosus genome elucidates the spidroin gene catalogue.</title>
        <authorList>
            <person name="Kono N."/>
            <person name="Nakamura H."/>
            <person name="Ohtoshi R."/>
            <person name="Moran D.A.P."/>
            <person name="Shinohara A."/>
            <person name="Yoshida Y."/>
            <person name="Fujiwara M."/>
            <person name="Mori M."/>
            <person name="Tomita M."/>
            <person name="Arakawa K."/>
        </authorList>
    </citation>
    <scope>NUCLEOTIDE SEQUENCE [LARGE SCALE GENOMIC DNA]</scope>
</reference>
<dbReference type="EMBL" id="BGPR01004881">
    <property type="protein sequence ID" value="GBN04400.1"/>
    <property type="molecule type" value="Genomic_DNA"/>
</dbReference>
<comment type="caution">
    <text evidence="3">The sequence shown here is derived from an EMBL/GenBank/DDBJ whole genome shotgun (WGS) entry which is preliminary data.</text>
</comment>
<dbReference type="EMBL" id="BGPR01017370">
    <property type="protein sequence ID" value="GBN75917.1"/>
    <property type="molecule type" value="Genomic_DNA"/>
</dbReference>
<sequence length="26" mass="2723">ADSDSGKENAGMGCDHLQMKLSAQQT</sequence>
<evidence type="ECO:0000313" key="3">
    <source>
        <dbReference type="EMBL" id="GBN75917.1"/>
    </source>
</evidence>
<dbReference type="Proteomes" id="UP000499080">
    <property type="component" value="Unassembled WGS sequence"/>
</dbReference>
<gene>
    <name evidence="3" type="ORF">AVEN_112424_1</name>
    <name evidence="2" type="ORF">AVEN_217184_1</name>
</gene>
<name>A0A4Y2RJD3_ARAVE</name>
<dbReference type="AlphaFoldDB" id="A0A4Y2RJD3"/>
<feature type="non-terminal residue" evidence="3">
    <location>
        <position position="1"/>
    </location>
</feature>
<keyword evidence="4" id="KW-1185">Reference proteome</keyword>
<accession>A0A4Y2RJD3</accession>
<evidence type="ECO:0000313" key="2">
    <source>
        <dbReference type="EMBL" id="GBN04400.1"/>
    </source>
</evidence>